<gene>
    <name evidence="1" type="ORF">GCM10022197_15870</name>
</gene>
<accession>A0ABP6X880</accession>
<reference evidence="2" key="1">
    <citation type="journal article" date="2019" name="Int. J. Syst. Evol. Microbiol.">
        <title>The Global Catalogue of Microorganisms (GCM) 10K type strain sequencing project: providing services to taxonomists for standard genome sequencing and annotation.</title>
        <authorList>
            <consortium name="The Broad Institute Genomics Platform"/>
            <consortium name="The Broad Institute Genome Sequencing Center for Infectious Disease"/>
            <person name="Wu L."/>
            <person name="Ma J."/>
        </authorList>
    </citation>
    <scope>NUCLEOTIDE SEQUENCE [LARGE SCALE GENOMIC DNA]</scope>
    <source>
        <strain evidence="2">JCM 16540</strain>
    </source>
</reference>
<evidence type="ECO:0008006" key="3">
    <source>
        <dbReference type="Google" id="ProtNLM"/>
    </source>
</evidence>
<organism evidence="1 2">
    <name type="scientific">Microlunatus spumicola</name>
    <dbReference type="NCBI Taxonomy" id="81499"/>
    <lineage>
        <taxon>Bacteria</taxon>
        <taxon>Bacillati</taxon>
        <taxon>Actinomycetota</taxon>
        <taxon>Actinomycetes</taxon>
        <taxon>Propionibacteriales</taxon>
        <taxon>Propionibacteriaceae</taxon>
        <taxon>Microlunatus</taxon>
    </lineage>
</organism>
<dbReference type="EMBL" id="BAAAYR010000001">
    <property type="protein sequence ID" value="GAA3561141.1"/>
    <property type="molecule type" value="Genomic_DNA"/>
</dbReference>
<sequence length="104" mass="11327">MTYGIITQVAAPAELYDGMHRQLLDHVGTAVEGLLLHVARATPTGFQIIEVWSSKELLDRYNRELVWPLLAASAGVGSAQEVPRPVEEEFEVRGLVLPSAGLGF</sequence>
<evidence type="ECO:0000313" key="1">
    <source>
        <dbReference type="EMBL" id="GAA3561141.1"/>
    </source>
</evidence>
<protein>
    <recommendedName>
        <fullName evidence="3">ABM domain-containing protein</fullName>
    </recommendedName>
</protein>
<evidence type="ECO:0000313" key="2">
    <source>
        <dbReference type="Proteomes" id="UP001500767"/>
    </source>
</evidence>
<dbReference type="Proteomes" id="UP001500767">
    <property type="component" value="Unassembled WGS sequence"/>
</dbReference>
<keyword evidence="2" id="KW-1185">Reference proteome</keyword>
<dbReference type="RefSeq" id="WP_204911474.1">
    <property type="nucleotide sequence ID" value="NZ_BAAAYR010000001.1"/>
</dbReference>
<proteinExistence type="predicted"/>
<name>A0ABP6X880_9ACTN</name>
<comment type="caution">
    <text evidence="1">The sequence shown here is derived from an EMBL/GenBank/DDBJ whole genome shotgun (WGS) entry which is preliminary data.</text>
</comment>